<dbReference type="GO" id="GO:0006893">
    <property type="term" value="P:Golgi to plasma membrane transport"/>
    <property type="evidence" value="ECO:0007669"/>
    <property type="project" value="TreeGrafter"/>
</dbReference>
<gene>
    <name evidence="3" type="ORF">FPE_LOCUS11861</name>
</gene>
<accession>A0AAD1Z708</accession>
<dbReference type="Proteomes" id="UP000834106">
    <property type="component" value="Chromosome 7"/>
</dbReference>
<dbReference type="Pfam" id="PF20667">
    <property type="entry name" value="Sec10_N"/>
    <property type="match status" value="1"/>
</dbReference>
<feature type="domain" description="Exocyst complex component Sec10 N-terminal" evidence="2">
    <location>
        <begin position="73"/>
        <end position="151"/>
    </location>
</feature>
<keyword evidence="4" id="KW-1185">Reference proteome</keyword>
<evidence type="ECO:0000259" key="2">
    <source>
        <dbReference type="Pfam" id="PF20667"/>
    </source>
</evidence>
<dbReference type="InterPro" id="IPR048625">
    <property type="entry name" value="Sec10_N"/>
</dbReference>
<evidence type="ECO:0000313" key="4">
    <source>
        <dbReference type="Proteomes" id="UP000834106"/>
    </source>
</evidence>
<dbReference type="PANTHER" id="PTHR12100:SF0">
    <property type="entry name" value="EXOCYST COMPLEX COMPONENT 5"/>
    <property type="match status" value="1"/>
</dbReference>
<evidence type="ECO:0000313" key="3">
    <source>
        <dbReference type="EMBL" id="CAI9764431.1"/>
    </source>
</evidence>
<protein>
    <recommendedName>
        <fullName evidence="2">Exocyst complex component Sec10 N-terminal domain-containing protein</fullName>
    </recommendedName>
</protein>
<organism evidence="3 4">
    <name type="scientific">Fraxinus pennsylvanica</name>
    <dbReference type="NCBI Taxonomy" id="56036"/>
    <lineage>
        <taxon>Eukaryota</taxon>
        <taxon>Viridiplantae</taxon>
        <taxon>Streptophyta</taxon>
        <taxon>Embryophyta</taxon>
        <taxon>Tracheophyta</taxon>
        <taxon>Spermatophyta</taxon>
        <taxon>Magnoliopsida</taxon>
        <taxon>eudicotyledons</taxon>
        <taxon>Gunneridae</taxon>
        <taxon>Pentapetalae</taxon>
        <taxon>asterids</taxon>
        <taxon>lamiids</taxon>
        <taxon>Lamiales</taxon>
        <taxon>Oleaceae</taxon>
        <taxon>Oleeae</taxon>
        <taxon>Fraxinus</taxon>
    </lineage>
</organism>
<keyword evidence="1" id="KW-1133">Transmembrane helix</keyword>
<name>A0AAD1Z708_9LAMI</name>
<proteinExistence type="predicted"/>
<keyword evidence="1" id="KW-0472">Membrane</keyword>
<dbReference type="GO" id="GO:0006887">
    <property type="term" value="P:exocytosis"/>
    <property type="evidence" value="ECO:0007669"/>
    <property type="project" value="TreeGrafter"/>
</dbReference>
<evidence type="ECO:0000256" key="1">
    <source>
        <dbReference type="SAM" id="Phobius"/>
    </source>
</evidence>
<dbReference type="InterPro" id="IPR009976">
    <property type="entry name" value="Sec10-like"/>
</dbReference>
<dbReference type="PANTHER" id="PTHR12100">
    <property type="entry name" value="SEC10"/>
    <property type="match status" value="1"/>
</dbReference>
<dbReference type="AlphaFoldDB" id="A0AAD1Z708"/>
<dbReference type="EMBL" id="OU503042">
    <property type="protein sequence ID" value="CAI9764431.1"/>
    <property type="molecule type" value="Genomic_DNA"/>
</dbReference>
<feature type="transmembrane region" description="Helical" evidence="1">
    <location>
        <begin position="112"/>
        <end position="133"/>
    </location>
</feature>
<keyword evidence="1" id="KW-0812">Transmembrane</keyword>
<dbReference type="GO" id="GO:0000145">
    <property type="term" value="C:exocyst"/>
    <property type="evidence" value="ECO:0007669"/>
    <property type="project" value="TreeGrafter"/>
</dbReference>
<sequence length="210" mass="23207">MYFPNLCYPLNHLSDSDACPKIDRKLYSLKKEVSAQDSKNRKTLSQIKIATHLCFICVVVLFDIRDLVPHNAKLEKGVDGLFGSFARLDSRISSVGQTAAKIGDHLQMTIRYLMLLLFSIKIISLISILLYLMEFNSSPGDLMEISPLFSDDSRVAEAASIAKKLRSFAEEDFGRQGMVVSSAVGNATASHGLEVAVASFLEYCNSMLIC</sequence>
<reference evidence="3" key="1">
    <citation type="submission" date="2023-05" db="EMBL/GenBank/DDBJ databases">
        <authorList>
            <person name="Huff M."/>
        </authorList>
    </citation>
    <scope>NUCLEOTIDE SEQUENCE</scope>
</reference>